<organism evidence="1 2">
    <name type="scientific">Rohdeia mirabilis</name>
    <dbReference type="NCBI Taxonomy" id="2528008"/>
    <lineage>
        <taxon>Bacteria</taxon>
        <taxon>Pseudomonadati</taxon>
        <taxon>Planctomycetota</taxon>
        <taxon>Planctomycetia</taxon>
        <taxon>Planctomycetia incertae sedis</taxon>
        <taxon>Rohdeia</taxon>
    </lineage>
</organism>
<dbReference type="AlphaFoldDB" id="A0A518D2G0"/>
<dbReference type="RefSeq" id="WP_145189357.1">
    <property type="nucleotide sequence ID" value="NZ_CP036290.1"/>
</dbReference>
<sequence length="200" mass="21124">MPIERSLAAAVAAGLLLLLLYRYDGAADRADPRAATAEQLDLMGLVERAQLCVRGTVVEAVGRSGADGVIETVYRLRVDERLIGSGGDIETFSLPGGVLEDGSGMVIPGLGSMGVGEEVLLFLTGSDERTGRRMPVGLEQGRYKIVSGPDGRRLAIGGGARSAIEGEAASVMGHARVLDFQELRARIEACMQRRAQESGR</sequence>
<dbReference type="Proteomes" id="UP000319342">
    <property type="component" value="Chromosome"/>
</dbReference>
<dbReference type="OrthoDB" id="9775513at2"/>
<accession>A0A518D2G0</accession>
<keyword evidence="2" id="KW-1185">Reference proteome</keyword>
<gene>
    <name evidence="1" type="ORF">Pla163_27670</name>
</gene>
<name>A0A518D2G0_9BACT</name>
<protein>
    <submittedName>
        <fullName evidence="1">Uncharacterized protein</fullName>
    </submittedName>
</protein>
<evidence type="ECO:0000313" key="1">
    <source>
        <dbReference type="EMBL" id="QDU85635.1"/>
    </source>
</evidence>
<reference evidence="1 2" key="1">
    <citation type="submission" date="2019-02" db="EMBL/GenBank/DDBJ databases">
        <title>Deep-cultivation of Planctomycetes and their phenomic and genomic characterization uncovers novel biology.</title>
        <authorList>
            <person name="Wiegand S."/>
            <person name="Jogler M."/>
            <person name="Boedeker C."/>
            <person name="Pinto D."/>
            <person name="Vollmers J."/>
            <person name="Rivas-Marin E."/>
            <person name="Kohn T."/>
            <person name="Peeters S.H."/>
            <person name="Heuer A."/>
            <person name="Rast P."/>
            <person name="Oberbeckmann S."/>
            <person name="Bunk B."/>
            <person name="Jeske O."/>
            <person name="Meyerdierks A."/>
            <person name="Storesund J.E."/>
            <person name="Kallscheuer N."/>
            <person name="Luecker S."/>
            <person name="Lage O.M."/>
            <person name="Pohl T."/>
            <person name="Merkel B.J."/>
            <person name="Hornburger P."/>
            <person name="Mueller R.-W."/>
            <person name="Bruemmer F."/>
            <person name="Labrenz M."/>
            <person name="Spormann A.M."/>
            <person name="Op den Camp H."/>
            <person name="Overmann J."/>
            <person name="Amann R."/>
            <person name="Jetten M.S.M."/>
            <person name="Mascher T."/>
            <person name="Medema M.H."/>
            <person name="Devos D.P."/>
            <person name="Kaster A.-K."/>
            <person name="Ovreas L."/>
            <person name="Rohde M."/>
            <person name="Galperin M.Y."/>
            <person name="Jogler C."/>
        </authorList>
    </citation>
    <scope>NUCLEOTIDE SEQUENCE [LARGE SCALE GENOMIC DNA]</scope>
    <source>
        <strain evidence="1 2">Pla163</strain>
    </source>
</reference>
<evidence type="ECO:0000313" key="2">
    <source>
        <dbReference type="Proteomes" id="UP000319342"/>
    </source>
</evidence>
<dbReference type="EMBL" id="CP036290">
    <property type="protein sequence ID" value="QDU85635.1"/>
    <property type="molecule type" value="Genomic_DNA"/>
</dbReference>
<proteinExistence type="predicted"/>